<dbReference type="EC" id="2.6.1.1" evidence="3"/>
<dbReference type="GO" id="GO:0004069">
    <property type="term" value="F:L-aspartate:2-oxoglutarate aminotransferase activity"/>
    <property type="evidence" value="ECO:0007669"/>
    <property type="project" value="UniProtKB-EC"/>
</dbReference>
<dbReference type="GO" id="GO:0006520">
    <property type="term" value="P:amino acid metabolic process"/>
    <property type="evidence" value="ECO:0007669"/>
    <property type="project" value="InterPro"/>
</dbReference>
<reference evidence="9" key="1">
    <citation type="journal article" date="2014" name="Int. J. Syst. Evol. Microbiol.">
        <title>Complete genome sequence of Corynebacterium casei LMG S-19264T (=DSM 44701T), isolated from a smear-ripened cheese.</title>
        <authorList>
            <consortium name="US DOE Joint Genome Institute (JGI-PGF)"/>
            <person name="Walter F."/>
            <person name="Albersmeier A."/>
            <person name="Kalinowski J."/>
            <person name="Ruckert C."/>
        </authorList>
    </citation>
    <scope>NUCLEOTIDE SEQUENCE</scope>
    <source>
        <strain evidence="9">CGMCC 1.15762</strain>
    </source>
</reference>
<evidence type="ECO:0000256" key="1">
    <source>
        <dbReference type="ARBA" id="ARBA00001933"/>
    </source>
</evidence>
<comment type="catalytic activity">
    <reaction evidence="7">
        <text>L-aspartate + 2-oxoglutarate = oxaloacetate + L-glutamate</text>
        <dbReference type="Rhea" id="RHEA:21824"/>
        <dbReference type="ChEBI" id="CHEBI:16452"/>
        <dbReference type="ChEBI" id="CHEBI:16810"/>
        <dbReference type="ChEBI" id="CHEBI:29985"/>
        <dbReference type="ChEBI" id="CHEBI:29991"/>
        <dbReference type="EC" id="2.6.1.1"/>
    </reaction>
</comment>
<evidence type="ECO:0000256" key="6">
    <source>
        <dbReference type="ARBA" id="ARBA00022898"/>
    </source>
</evidence>
<evidence type="ECO:0000256" key="5">
    <source>
        <dbReference type="ARBA" id="ARBA00022679"/>
    </source>
</evidence>
<sequence>MIKPTRTQATFTPPVPEARRWLDGLSFPPQRPLLNVSQAAPVDPPPAPLRRALAEAMERPELHLYGPVLGLPALREELAANWSAHYGTPISAAEVAITAGCNQAFAATIAALCGEGDEVLLPTPWYFNHRMWLDMQGVTTVPLPTDDGLLPRAETARALVTDRTRAIVLVSPNNPGGVEYPPEIMTELYDLAREKGLRLIVDETYRDFDSRSGAPHDLLSREGREDTLVQLYSFSKSYRLTGHRVGAIVTGTGLLEEVEKFLDTVTICPPQVGQYAALWGLQNLGPWVAGERSEILARGRAVADGFRKLETKGWTLRGCGAYFAYVRHPFAESSATLAPKLVRDAGILTLPGTMFMPEGDADGARHFRFAFANLDEAGITALFERLGALDWPLAARTDAA</sequence>
<dbReference type="RefSeq" id="WP_188787592.1">
    <property type="nucleotide sequence ID" value="NZ_BMJV01000001.1"/>
</dbReference>
<dbReference type="Gene3D" id="3.40.640.10">
    <property type="entry name" value="Type I PLP-dependent aspartate aminotransferase-like (Major domain)"/>
    <property type="match status" value="1"/>
</dbReference>
<dbReference type="Pfam" id="PF00155">
    <property type="entry name" value="Aminotran_1_2"/>
    <property type="match status" value="1"/>
</dbReference>
<protein>
    <recommendedName>
        <fullName evidence="3">aspartate transaminase</fullName>
        <ecNumber evidence="3">2.6.1.1</ecNumber>
    </recommendedName>
</protein>
<dbReference type="CDD" id="cd00609">
    <property type="entry name" value="AAT_like"/>
    <property type="match status" value="1"/>
</dbReference>
<dbReference type="PANTHER" id="PTHR46383">
    <property type="entry name" value="ASPARTATE AMINOTRANSFERASE"/>
    <property type="match status" value="1"/>
</dbReference>
<keyword evidence="5" id="KW-0808">Transferase</keyword>
<gene>
    <name evidence="9" type="ORF">GCM10011415_00050</name>
</gene>
<accession>A0A8J2ZFV4</accession>
<keyword evidence="10" id="KW-1185">Reference proteome</keyword>
<evidence type="ECO:0000256" key="4">
    <source>
        <dbReference type="ARBA" id="ARBA00022576"/>
    </source>
</evidence>
<feature type="domain" description="Aminotransferase class I/classII large" evidence="8">
    <location>
        <begin position="41"/>
        <end position="386"/>
    </location>
</feature>
<keyword evidence="4" id="KW-0032">Aminotransferase</keyword>
<dbReference type="InterPro" id="IPR004839">
    <property type="entry name" value="Aminotransferase_I/II_large"/>
</dbReference>
<evidence type="ECO:0000256" key="7">
    <source>
        <dbReference type="ARBA" id="ARBA00049185"/>
    </source>
</evidence>
<evidence type="ECO:0000256" key="2">
    <source>
        <dbReference type="ARBA" id="ARBA00007441"/>
    </source>
</evidence>
<comment type="similarity">
    <text evidence="2">Belongs to the class-I pyridoxal-phosphate-dependent aminotransferase family.</text>
</comment>
<keyword evidence="6" id="KW-0663">Pyridoxal phosphate</keyword>
<comment type="cofactor">
    <cofactor evidence="1">
        <name>pyridoxal 5'-phosphate</name>
        <dbReference type="ChEBI" id="CHEBI:597326"/>
    </cofactor>
</comment>
<dbReference type="InterPro" id="IPR015421">
    <property type="entry name" value="PyrdxlP-dep_Trfase_major"/>
</dbReference>
<dbReference type="GO" id="GO:0030170">
    <property type="term" value="F:pyridoxal phosphate binding"/>
    <property type="evidence" value="ECO:0007669"/>
    <property type="project" value="InterPro"/>
</dbReference>
<evidence type="ECO:0000313" key="9">
    <source>
        <dbReference type="EMBL" id="GGG58266.1"/>
    </source>
</evidence>
<dbReference type="Proteomes" id="UP000617145">
    <property type="component" value="Unassembled WGS sequence"/>
</dbReference>
<dbReference type="InterPro" id="IPR050596">
    <property type="entry name" value="AspAT/PAT-like"/>
</dbReference>
<name>A0A8J2ZFV4_9RHOB</name>
<dbReference type="InterPro" id="IPR015424">
    <property type="entry name" value="PyrdxlP-dep_Trfase"/>
</dbReference>
<proteinExistence type="inferred from homology"/>
<dbReference type="PANTHER" id="PTHR46383:SF1">
    <property type="entry name" value="ASPARTATE AMINOTRANSFERASE"/>
    <property type="match status" value="1"/>
</dbReference>
<reference evidence="9" key="2">
    <citation type="submission" date="2020-09" db="EMBL/GenBank/DDBJ databases">
        <authorList>
            <person name="Sun Q."/>
            <person name="Zhou Y."/>
        </authorList>
    </citation>
    <scope>NUCLEOTIDE SEQUENCE</scope>
    <source>
        <strain evidence="9">CGMCC 1.15762</strain>
    </source>
</reference>
<evidence type="ECO:0000256" key="3">
    <source>
        <dbReference type="ARBA" id="ARBA00012753"/>
    </source>
</evidence>
<organism evidence="9 10">
    <name type="scientific">Salipiger pallidus</name>
    <dbReference type="NCBI Taxonomy" id="1775170"/>
    <lineage>
        <taxon>Bacteria</taxon>
        <taxon>Pseudomonadati</taxon>
        <taxon>Pseudomonadota</taxon>
        <taxon>Alphaproteobacteria</taxon>
        <taxon>Rhodobacterales</taxon>
        <taxon>Roseobacteraceae</taxon>
        <taxon>Salipiger</taxon>
    </lineage>
</organism>
<dbReference type="EMBL" id="BMJV01000001">
    <property type="protein sequence ID" value="GGG58266.1"/>
    <property type="molecule type" value="Genomic_DNA"/>
</dbReference>
<comment type="caution">
    <text evidence="9">The sequence shown here is derived from an EMBL/GenBank/DDBJ whole genome shotgun (WGS) entry which is preliminary data.</text>
</comment>
<evidence type="ECO:0000313" key="10">
    <source>
        <dbReference type="Proteomes" id="UP000617145"/>
    </source>
</evidence>
<dbReference type="AlphaFoldDB" id="A0A8J2ZFV4"/>
<dbReference type="SUPFAM" id="SSF53383">
    <property type="entry name" value="PLP-dependent transferases"/>
    <property type="match status" value="1"/>
</dbReference>
<dbReference type="NCBIfam" id="NF005732">
    <property type="entry name" value="PRK07550.1"/>
    <property type="match status" value="1"/>
</dbReference>
<evidence type="ECO:0000259" key="8">
    <source>
        <dbReference type="Pfam" id="PF00155"/>
    </source>
</evidence>